<dbReference type="Pfam" id="PF13225">
    <property type="entry name" value="D27-like_C"/>
    <property type="match status" value="1"/>
</dbReference>
<sequence length="252" mass="28526">MDARPLLKGGNPILGFNPLPNRRLVVQKPYKNKSSVVLGILARPADDVRAPSKQEAAALTVYKDNWFERLAIHHLSRSVQSTIGSKNDEKGYESLVEAARTTSLNFDPIKQRQLVTQSLQKAFPWPILSMESSIRTLLPAELKLTREFFAIFTTWFFSWLVGASEVKETELNGRREKNVVHIKKCRFLEASNCVGMCINLCKMPTQKFIKDSLGMPVNMVPNFDDMSCEMIFGENPPDVSDDPAFKQPCYKL</sequence>
<dbReference type="InterPro" id="IPR025114">
    <property type="entry name" value="D27-like_C"/>
</dbReference>
<dbReference type="AlphaFoldDB" id="A0AAN8ZNG7"/>
<evidence type="ECO:0000259" key="1">
    <source>
        <dbReference type="Pfam" id="PF13225"/>
    </source>
</evidence>
<dbReference type="GO" id="GO:0016859">
    <property type="term" value="F:cis-trans isomerase activity"/>
    <property type="evidence" value="ECO:0007669"/>
    <property type="project" value="TreeGrafter"/>
</dbReference>
<organism evidence="2 3">
    <name type="scientific">Dillenia turbinata</name>
    <dbReference type="NCBI Taxonomy" id="194707"/>
    <lineage>
        <taxon>Eukaryota</taxon>
        <taxon>Viridiplantae</taxon>
        <taxon>Streptophyta</taxon>
        <taxon>Embryophyta</taxon>
        <taxon>Tracheophyta</taxon>
        <taxon>Spermatophyta</taxon>
        <taxon>Magnoliopsida</taxon>
        <taxon>eudicotyledons</taxon>
        <taxon>Gunneridae</taxon>
        <taxon>Pentapetalae</taxon>
        <taxon>Dilleniales</taxon>
        <taxon>Dilleniaceae</taxon>
        <taxon>Dillenia</taxon>
    </lineage>
</organism>
<feature type="domain" description="Beta-carotene isomerase D27-like C-terminal" evidence="1">
    <location>
        <begin position="159"/>
        <end position="240"/>
    </location>
</feature>
<dbReference type="InterPro" id="IPR038938">
    <property type="entry name" value="D27-like"/>
</dbReference>
<dbReference type="PANTHER" id="PTHR33591">
    <property type="entry name" value="BETA-CAROTENE ISOMERASE D27"/>
    <property type="match status" value="1"/>
</dbReference>
<dbReference type="Proteomes" id="UP001370490">
    <property type="component" value="Unassembled WGS sequence"/>
</dbReference>
<dbReference type="PANTHER" id="PTHR33591:SF1">
    <property type="entry name" value="BETA-CAROTENE ISOMERASE D27, CHLOROPLASTIC"/>
    <property type="match status" value="1"/>
</dbReference>
<accession>A0AAN8ZNG7</accession>
<proteinExistence type="predicted"/>
<evidence type="ECO:0000313" key="2">
    <source>
        <dbReference type="EMBL" id="KAK6940758.1"/>
    </source>
</evidence>
<keyword evidence="3" id="KW-1185">Reference proteome</keyword>
<dbReference type="GO" id="GO:1901601">
    <property type="term" value="P:strigolactone biosynthetic process"/>
    <property type="evidence" value="ECO:0007669"/>
    <property type="project" value="TreeGrafter"/>
</dbReference>
<dbReference type="GO" id="GO:0009536">
    <property type="term" value="C:plastid"/>
    <property type="evidence" value="ECO:0007669"/>
    <property type="project" value="TreeGrafter"/>
</dbReference>
<name>A0AAN8ZNG7_9MAGN</name>
<keyword evidence="2" id="KW-0413">Isomerase</keyword>
<dbReference type="EMBL" id="JBAMMX010000005">
    <property type="protein sequence ID" value="KAK6940758.1"/>
    <property type="molecule type" value="Genomic_DNA"/>
</dbReference>
<dbReference type="GO" id="GO:0005506">
    <property type="term" value="F:iron ion binding"/>
    <property type="evidence" value="ECO:0007669"/>
    <property type="project" value="InterPro"/>
</dbReference>
<protein>
    <submittedName>
        <fullName evidence="2">Beta-carotene isomerase D27-like, C-terminal</fullName>
    </submittedName>
</protein>
<reference evidence="2 3" key="1">
    <citation type="submission" date="2023-12" db="EMBL/GenBank/DDBJ databases">
        <title>A high-quality genome assembly for Dillenia turbinata (Dilleniales).</title>
        <authorList>
            <person name="Chanderbali A."/>
        </authorList>
    </citation>
    <scope>NUCLEOTIDE SEQUENCE [LARGE SCALE GENOMIC DNA]</scope>
    <source>
        <strain evidence="2">LSX21</strain>
        <tissue evidence="2">Leaf</tissue>
    </source>
</reference>
<gene>
    <name evidence="2" type="ORF">RJ641_030289</name>
</gene>
<feature type="non-terminal residue" evidence="2">
    <location>
        <position position="252"/>
    </location>
</feature>
<comment type="caution">
    <text evidence="2">The sequence shown here is derived from an EMBL/GenBank/DDBJ whole genome shotgun (WGS) entry which is preliminary data.</text>
</comment>
<evidence type="ECO:0000313" key="3">
    <source>
        <dbReference type="Proteomes" id="UP001370490"/>
    </source>
</evidence>